<dbReference type="AlphaFoldDB" id="A0A653C7U3"/>
<gene>
    <name evidence="2" type="ORF">CALMAC_LOCUS18254</name>
    <name evidence="1" type="ORF">CALMAC_LOCUS6410</name>
</gene>
<evidence type="ECO:0000313" key="3">
    <source>
        <dbReference type="Proteomes" id="UP000410492"/>
    </source>
</evidence>
<evidence type="ECO:0000313" key="1">
    <source>
        <dbReference type="EMBL" id="VEN43190.1"/>
    </source>
</evidence>
<proteinExistence type="predicted"/>
<dbReference type="OrthoDB" id="6784066at2759"/>
<dbReference type="EMBL" id="CAACVG010007007">
    <property type="protein sequence ID" value="VEN43190.1"/>
    <property type="molecule type" value="Genomic_DNA"/>
</dbReference>
<dbReference type="Proteomes" id="UP000410492">
    <property type="component" value="Unassembled WGS sequence"/>
</dbReference>
<accession>A0A653C7U3</accession>
<keyword evidence="3" id="KW-1185">Reference proteome</keyword>
<sequence length="99" mass="10968">MDLEAINATAVGKPRLPLSQLPINKKHRIVSLQIIEGRYGECPLAELDEHVVFLPGRAAEVILGNLEQFTPGEYALVYLGSKATANGHHMQQFNIVKYN</sequence>
<dbReference type="EMBL" id="CAACVG010012657">
    <property type="protein sequence ID" value="VEN60615.1"/>
    <property type="molecule type" value="Genomic_DNA"/>
</dbReference>
<name>A0A653C7U3_CALMS</name>
<organism evidence="1 3">
    <name type="scientific">Callosobruchus maculatus</name>
    <name type="common">Southern cowpea weevil</name>
    <name type="synonym">Pulse bruchid</name>
    <dbReference type="NCBI Taxonomy" id="64391"/>
    <lineage>
        <taxon>Eukaryota</taxon>
        <taxon>Metazoa</taxon>
        <taxon>Ecdysozoa</taxon>
        <taxon>Arthropoda</taxon>
        <taxon>Hexapoda</taxon>
        <taxon>Insecta</taxon>
        <taxon>Pterygota</taxon>
        <taxon>Neoptera</taxon>
        <taxon>Endopterygota</taxon>
        <taxon>Coleoptera</taxon>
        <taxon>Polyphaga</taxon>
        <taxon>Cucujiformia</taxon>
        <taxon>Chrysomeloidea</taxon>
        <taxon>Chrysomelidae</taxon>
        <taxon>Bruchinae</taxon>
        <taxon>Bruchini</taxon>
        <taxon>Callosobruchus</taxon>
    </lineage>
</organism>
<reference evidence="1 3" key="1">
    <citation type="submission" date="2019-01" db="EMBL/GenBank/DDBJ databases">
        <authorList>
            <person name="Sayadi A."/>
        </authorList>
    </citation>
    <scope>NUCLEOTIDE SEQUENCE [LARGE SCALE GENOMIC DNA]</scope>
</reference>
<evidence type="ECO:0000313" key="2">
    <source>
        <dbReference type="EMBL" id="VEN60615.1"/>
    </source>
</evidence>
<protein>
    <submittedName>
        <fullName evidence="1">Uncharacterized protein</fullName>
    </submittedName>
</protein>